<dbReference type="PANTHER" id="PTHR44943:SF8">
    <property type="entry name" value="TPR REPEAT-CONTAINING PROTEIN MJ0263"/>
    <property type="match status" value="1"/>
</dbReference>
<dbReference type="Gene3D" id="1.25.40.10">
    <property type="entry name" value="Tetratricopeptide repeat domain"/>
    <property type="match status" value="3"/>
</dbReference>
<name>A0ABT5S4H9_9FLAO</name>
<dbReference type="SUPFAM" id="SSF48452">
    <property type="entry name" value="TPR-like"/>
    <property type="match status" value="4"/>
</dbReference>
<gene>
    <name evidence="4" type="ORF">N5A56_000570</name>
</gene>
<feature type="domain" description="YaiO beta-barrel" evidence="3">
    <location>
        <begin position="721"/>
        <end position="860"/>
    </location>
</feature>
<accession>A0ABT5S4H9</accession>
<dbReference type="Proteomes" id="UP001151478">
    <property type="component" value="Unassembled WGS sequence"/>
</dbReference>
<evidence type="ECO:0000256" key="2">
    <source>
        <dbReference type="ARBA" id="ARBA00022803"/>
    </source>
</evidence>
<evidence type="ECO:0000313" key="4">
    <source>
        <dbReference type="EMBL" id="MDD7913018.1"/>
    </source>
</evidence>
<dbReference type="InterPro" id="IPR019734">
    <property type="entry name" value="TPR_rpt"/>
</dbReference>
<dbReference type="PANTHER" id="PTHR44943">
    <property type="entry name" value="CELLULOSE SYNTHASE OPERON PROTEIN C"/>
    <property type="match status" value="1"/>
</dbReference>
<dbReference type="Pfam" id="PF13174">
    <property type="entry name" value="TPR_6"/>
    <property type="match status" value="1"/>
</dbReference>
<evidence type="ECO:0000259" key="3">
    <source>
        <dbReference type="Pfam" id="PF19413"/>
    </source>
</evidence>
<reference evidence="4" key="1">
    <citation type="submission" date="2023-02" db="EMBL/GenBank/DDBJ databases">
        <title>Polaribacter ponticola sp. nov., isolated from seawater.</title>
        <authorList>
            <person name="Baek J.H."/>
            <person name="Kim J.M."/>
            <person name="Choi D.G."/>
            <person name="Jeon C.O."/>
        </authorList>
    </citation>
    <scope>NUCLEOTIDE SEQUENCE</scope>
    <source>
        <strain evidence="4">MSW5</strain>
    </source>
</reference>
<proteinExistence type="predicted"/>
<dbReference type="InterPro" id="IPR011990">
    <property type="entry name" value="TPR-like_helical_dom_sf"/>
</dbReference>
<dbReference type="EMBL" id="JAOSLC020000002">
    <property type="protein sequence ID" value="MDD7913018.1"/>
    <property type="molecule type" value="Genomic_DNA"/>
</dbReference>
<keyword evidence="1" id="KW-0677">Repeat</keyword>
<protein>
    <submittedName>
        <fullName evidence="4">Tetratricopeptide repeat protein</fullName>
    </submittedName>
</protein>
<comment type="caution">
    <text evidence="4">The sequence shown here is derived from an EMBL/GenBank/DDBJ whole genome shotgun (WGS) entry which is preliminary data.</text>
</comment>
<dbReference type="Pfam" id="PF19413">
    <property type="entry name" value="YaiO"/>
    <property type="match status" value="1"/>
</dbReference>
<evidence type="ECO:0000313" key="5">
    <source>
        <dbReference type="Proteomes" id="UP001151478"/>
    </source>
</evidence>
<keyword evidence="2" id="KW-0802">TPR repeat</keyword>
<dbReference type="InterPro" id="IPR051685">
    <property type="entry name" value="Ycf3/AcsC/BcsC/TPR_MFPF"/>
</dbReference>
<organism evidence="4 5">
    <name type="scientific">Polaribacter ponticola</name>
    <dbReference type="NCBI Taxonomy" id="2978475"/>
    <lineage>
        <taxon>Bacteria</taxon>
        <taxon>Pseudomonadati</taxon>
        <taxon>Bacteroidota</taxon>
        <taxon>Flavobacteriia</taxon>
        <taxon>Flavobacteriales</taxon>
        <taxon>Flavobacteriaceae</taxon>
    </lineage>
</organism>
<evidence type="ECO:0000256" key="1">
    <source>
        <dbReference type="ARBA" id="ARBA00022737"/>
    </source>
</evidence>
<dbReference type="SMART" id="SM00028">
    <property type="entry name" value="TPR"/>
    <property type="match status" value="6"/>
</dbReference>
<keyword evidence="5" id="KW-1185">Reference proteome</keyword>
<sequence length="996" mass="115408">MKTNKLFYIFVLFALNQINTYSQVYDSSDLYFEEARADIRAQNFTKAAKMSWRGLQLAPEDLDLKTLLGKANLELGRYDTARYVLKQVYLKRRKDIEVLEYLVKIEHTTKRYSDAICFVNELLEITPYSRGWWMRKIVIYQEMGNYEEAERALKRLYQLYPNDTEIEDQYNYIRLRDANVALEGKNYNKSNEIYKTIIDNNPDNKDAYLGIIRNELAKGNPEAALQYTNRSLLELPGDRVLIEKKIGLLETLGRHAEAISFINSPKVPKSKFPDIHSRTLPYLMQQTASFNEYNDSYEVNKRLVELNGNSESQDYVIKNSLGKGYDVDAEYFLKKALKRSPNNKKLRIQLMELYKPMKTLENYEREVKLNHEQFPNDSDVTFAFNTMMYRKGKEYTENKQYDLALPIFTELTSFPDFTKEAEQQIFGILLELGRLDEAEDQIDKLIGLDSENPDYLVRKSTLYQRMGLYEDALDITRSLEQKFPLNLRYPSIYVSQVEAYATFLMKEQRYSKVLPVIEDGLTRENNNKRLLDMAINASSAIPDYPKGINYSLSALSFYPKNKNFKLKLTDLYTQNKEYDKALTILDTLKTTYQYDRKIKNAEAEILFFRAKNQEENGLIDEALANYDSAYTLNPADEGSLMRMINLHITQKPNDESLEFINAKIKKNPNDNFLKYKKGVVFELLKQYDSAYYYQKFRKLDNPYEQIEWNHTLETIRAGNLKNELAVTYLKATSDSVAFNTSLASLNYRRKDGKNTYGADINYAARRSGVGVQGGVNLARIFTETLYADAGILIGSKFFPKFKLYGNAYKGFKNGYEAQVGVSYDRLQNDQNYFTLKLGAAKTWQDIWVNARLSLMNTSPSFFQRNPTTGEILTETVTVNGEPVVRNLTYTESLFYTNLMVQTRINVNARKDYFSVIASGGSAPFDQQLEFQTNTFLNFTNVMIGAGYKYHMTPRTSILVDGTWINFQSSQTTLDSIITETFFTNQYNISVTLITTF</sequence>
<dbReference type="InterPro" id="IPR030887">
    <property type="entry name" value="Beta-barrel_YaiO"/>
</dbReference>
<dbReference type="RefSeq" id="WP_265724262.1">
    <property type="nucleotide sequence ID" value="NZ_JAOSLC020000002.1"/>
</dbReference>